<dbReference type="GO" id="GO:0006629">
    <property type="term" value="P:lipid metabolic process"/>
    <property type="evidence" value="ECO:0007669"/>
    <property type="project" value="InterPro"/>
</dbReference>
<accession>A0A644V857</accession>
<evidence type="ECO:0000313" key="1">
    <source>
        <dbReference type="EMBL" id="MPL87397.1"/>
    </source>
</evidence>
<protein>
    <submittedName>
        <fullName evidence="1">Uncharacterized protein</fullName>
    </submittedName>
</protein>
<reference evidence="1" key="1">
    <citation type="submission" date="2019-08" db="EMBL/GenBank/DDBJ databases">
        <authorList>
            <person name="Kucharzyk K."/>
            <person name="Murdoch R.W."/>
            <person name="Higgins S."/>
            <person name="Loffler F."/>
        </authorList>
    </citation>
    <scope>NUCLEOTIDE SEQUENCE</scope>
</reference>
<proteinExistence type="predicted"/>
<comment type="caution">
    <text evidence="1">The sequence shown here is derived from an EMBL/GenBank/DDBJ whole genome shotgun (WGS) entry which is preliminary data.</text>
</comment>
<gene>
    <name evidence="1" type="ORF">SDC9_33397</name>
</gene>
<sequence length="299" mass="34851">MMKMLLVFMVIASLFSLPVTAQVRDSLTRAGLSEISQVNQGNSYVTFPADIGNIEPLWFEANIIPNFYIRQSKNSRLIGVLTPQIMLRMYQEESFPVRTPGYLPQITMYYLLKEKEDAGLLSIFGRFAHHSNGQDGSFFDDDGRINLESGNFSTNFLEFGFIATNINTRLNAVQFFKSSFEFHPQAWNVGELNGLYHNYRWHNALSIFKLPVKNRIYPRKNADISLKGEATWMFGNPDSREGYPFDRLNLRLTFYYHPAFLEDIGLFVQYYHGSDYYNIYFENRLDVLRFGLMTEKLRF</sequence>
<name>A0A644V857_9ZZZZ</name>
<dbReference type="Gene3D" id="2.40.230.10">
    <property type="entry name" value="Phospholipase A1"/>
    <property type="match status" value="1"/>
</dbReference>
<organism evidence="1">
    <name type="scientific">bioreactor metagenome</name>
    <dbReference type="NCBI Taxonomy" id="1076179"/>
    <lineage>
        <taxon>unclassified sequences</taxon>
        <taxon>metagenomes</taxon>
        <taxon>ecological metagenomes</taxon>
    </lineage>
</organism>
<dbReference type="InterPro" id="IPR036541">
    <property type="entry name" value="PLipase_A1_sf"/>
</dbReference>
<dbReference type="AlphaFoldDB" id="A0A644V857"/>
<dbReference type="GO" id="GO:0004620">
    <property type="term" value="F:phospholipase activity"/>
    <property type="evidence" value="ECO:0007669"/>
    <property type="project" value="InterPro"/>
</dbReference>
<dbReference type="EMBL" id="VSSQ01000238">
    <property type="protein sequence ID" value="MPL87397.1"/>
    <property type="molecule type" value="Genomic_DNA"/>
</dbReference>
<dbReference type="GO" id="GO:0016020">
    <property type="term" value="C:membrane"/>
    <property type="evidence" value="ECO:0007669"/>
    <property type="project" value="InterPro"/>
</dbReference>